<accession>A0AAN8X2P7</accession>
<organism evidence="3 4">
    <name type="scientific">Halocaridina rubra</name>
    <name type="common">Hawaiian red shrimp</name>
    <dbReference type="NCBI Taxonomy" id="373956"/>
    <lineage>
        <taxon>Eukaryota</taxon>
        <taxon>Metazoa</taxon>
        <taxon>Ecdysozoa</taxon>
        <taxon>Arthropoda</taxon>
        <taxon>Crustacea</taxon>
        <taxon>Multicrustacea</taxon>
        <taxon>Malacostraca</taxon>
        <taxon>Eumalacostraca</taxon>
        <taxon>Eucarida</taxon>
        <taxon>Decapoda</taxon>
        <taxon>Pleocyemata</taxon>
        <taxon>Caridea</taxon>
        <taxon>Atyoidea</taxon>
        <taxon>Atyidae</taxon>
        <taxon>Halocaridina</taxon>
    </lineage>
</organism>
<proteinExistence type="predicted"/>
<evidence type="ECO:0000313" key="4">
    <source>
        <dbReference type="Proteomes" id="UP001381693"/>
    </source>
</evidence>
<comment type="caution">
    <text evidence="3">The sequence shown here is derived from an EMBL/GenBank/DDBJ whole genome shotgun (WGS) entry which is preliminary data.</text>
</comment>
<dbReference type="Proteomes" id="UP001381693">
    <property type="component" value="Unassembled WGS sequence"/>
</dbReference>
<feature type="compositionally biased region" description="Low complexity" evidence="1">
    <location>
        <begin position="233"/>
        <end position="258"/>
    </location>
</feature>
<evidence type="ECO:0000259" key="2">
    <source>
        <dbReference type="Pfam" id="PF13837"/>
    </source>
</evidence>
<evidence type="ECO:0000313" key="3">
    <source>
        <dbReference type="EMBL" id="KAK7070984.1"/>
    </source>
</evidence>
<feature type="compositionally biased region" description="Polar residues" evidence="1">
    <location>
        <begin position="259"/>
        <end position="271"/>
    </location>
</feature>
<feature type="domain" description="Myb/SANT-like DNA-binding" evidence="2">
    <location>
        <begin position="91"/>
        <end position="174"/>
    </location>
</feature>
<feature type="region of interest" description="Disordered" evidence="1">
    <location>
        <begin position="45"/>
        <end position="77"/>
    </location>
</feature>
<protein>
    <recommendedName>
        <fullName evidence="2">Myb/SANT-like DNA-binding domain-containing protein</fullName>
    </recommendedName>
</protein>
<dbReference type="Pfam" id="PF13837">
    <property type="entry name" value="Myb_DNA-bind_4"/>
    <property type="match status" value="1"/>
</dbReference>
<dbReference type="EMBL" id="JAXCGZ010015178">
    <property type="protein sequence ID" value="KAK7070984.1"/>
    <property type="molecule type" value="Genomic_DNA"/>
</dbReference>
<name>A0AAN8X2P7_HALRR</name>
<feature type="compositionally biased region" description="Low complexity" evidence="1">
    <location>
        <begin position="45"/>
        <end position="56"/>
    </location>
</feature>
<evidence type="ECO:0000256" key="1">
    <source>
        <dbReference type="SAM" id="MobiDB-lite"/>
    </source>
</evidence>
<dbReference type="AlphaFoldDB" id="A0AAN8X2P7"/>
<feature type="region of interest" description="Disordered" evidence="1">
    <location>
        <begin position="216"/>
        <end position="271"/>
    </location>
</feature>
<dbReference type="InterPro" id="IPR044822">
    <property type="entry name" value="Myb_DNA-bind_4"/>
</dbReference>
<reference evidence="3 4" key="1">
    <citation type="submission" date="2023-11" db="EMBL/GenBank/DDBJ databases">
        <title>Halocaridina rubra genome assembly.</title>
        <authorList>
            <person name="Smith C."/>
        </authorList>
    </citation>
    <scope>NUCLEOTIDE SEQUENCE [LARGE SCALE GENOMIC DNA]</scope>
    <source>
        <strain evidence="3">EP-1</strain>
        <tissue evidence="3">Whole</tissue>
    </source>
</reference>
<keyword evidence="4" id="KW-1185">Reference proteome</keyword>
<sequence>MSLTRRTLLTDGLTSVVVELSEKEIERMQTDAEYCQQVINKHSSATTTASTNTPNNEQPSPVEAGTPTETVNVKPSTEGLFQSRRRAFKAPWDSEMTHFFISEYRNVRGIVVKKREAFLLIAEKMNSKGYDVTPYTVEKKWHNLIKTYKNVLDRALHKGQEKICWEYFEEMDEIIKSSTPSLPAPGNLKNLAKARKVSGDTESPNVHAPQMVESLSVSPDIGSCPPSPELIITTPRSSSPPRSDTSNNYYQNMSMSNSCQASTPSSHVPSYTSPTIVSSSAVVSSSSAPTLQCGEPQNMSTCTVQYDQSMHPNVSSMNPQMANSPAVQVASKVEWSAQIPSQVPNNMDVGTQVIATQQNMSAMQHAGMASAAYITVPEVQSPRFVKPSDPLVKNNASSQGGMKRRWPSDHSLNEACHSKQEKIRVSTDTPQFPDPDLLSAQRETNYRLKTLNSNITSMGNTLNENILGLKRAVESMVSIMLQNRNASVS</sequence>
<dbReference type="Gene3D" id="1.10.10.60">
    <property type="entry name" value="Homeodomain-like"/>
    <property type="match status" value="1"/>
</dbReference>
<gene>
    <name evidence="3" type="ORF">SK128_007858</name>
</gene>
<feature type="region of interest" description="Disordered" evidence="1">
    <location>
        <begin position="385"/>
        <end position="406"/>
    </location>
</feature>